<name>A0ABU3DLW4_9RHOB</name>
<dbReference type="RefSeq" id="WP_311694457.1">
    <property type="nucleotide sequence ID" value="NZ_JAVRHL010000011.1"/>
</dbReference>
<feature type="transmembrane region" description="Helical" evidence="2">
    <location>
        <begin position="12"/>
        <end position="36"/>
    </location>
</feature>
<reference evidence="3 4" key="1">
    <citation type="submission" date="2023-09" db="EMBL/GenBank/DDBJ databases">
        <authorList>
            <person name="Rey-Velasco X."/>
        </authorList>
    </citation>
    <scope>NUCLEOTIDE SEQUENCE [LARGE SCALE GENOMIC DNA]</scope>
    <source>
        <strain evidence="3 4">F158</strain>
    </source>
</reference>
<evidence type="ECO:0000313" key="4">
    <source>
        <dbReference type="Proteomes" id="UP001265259"/>
    </source>
</evidence>
<proteinExistence type="predicted"/>
<evidence type="ECO:0000256" key="2">
    <source>
        <dbReference type="SAM" id="Phobius"/>
    </source>
</evidence>
<dbReference type="Proteomes" id="UP001265259">
    <property type="component" value="Unassembled WGS sequence"/>
</dbReference>
<keyword evidence="2" id="KW-1133">Transmembrane helix</keyword>
<sequence>VALIPVCGRWVSLGFGAVWVGVLVFNPMIFSGFLSFSGKSDVSVKKLLRGPADIRRHPFTGGAEAHNGTPDGAAATSRRRRDGKI</sequence>
<keyword evidence="4" id="KW-1185">Reference proteome</keyword>
<evidence type="ECO:0000256" key="1">
    <source>
        <dbReference type="SAM" id="MobiDB-lite"/>
    </source>
</evidence>
<accession>A0ABU3DLW4</accession>
<comment type="caution">
    <text evidence="3">The sequence shown here is derived from an EMBL/GenBank/DDBJ whole genome shotgun (WGS) entry which is preliminary data.</text>
</comment>
<keyword evidence="2" id="KW-0812">Transmembrane</keyword>
<gene>
    <name evidence="3" type="ORF">RM543_18825</name>
</gene>
<protein>
    <submittedName>
        <fullName evidence="3">Uncharacterized protein</fullName>
    </submittedName>
</protein>
<feature type="region of interest" description="Disordered" evidence="1">
    <location>
        <begin position="56"/>
        <end position="85"/>
    </location>
</feature>
<feature type="non-terminal residue" evidence="3">
    <location>
        <position position="1"/>
    </location>
</feature>
<keyword evidence="2" id="KW-0472">Membrane</keyword>
<evidence type="ECO:0000313" key="3">
    <source>
        <dbReference type="EMBL" id="MDT0684712.1"/>
    </source>
</evidence>
<organism evidence="3 4">
    <name type="scientific">Tropicimonas omnivorans</name>
    <dbReference type="NCBI Taxonomy" id="3075590"/>
    <lineage>
        <taxon>Bacteria</taxon>
        <taxon>Pseudomonadati</taxon>
        <taxon>Pseudomonadota</taxon>
        <taxon>Alphaproteobacteria</taxon>
        <taxon>Rhodobacterales</taxon>
        <taxon>Roseobacteraceae</taxon>
        <taxon>Tropicimonas</taxon>
    </lineage>
</organism>
<dbReference type="EMBL" id="JAVRHL010000011">
    <property type="protein sequence ID" value="MDT0684712.1"/>
    <property type="molecule type" value="Genomic_DNA"/>
</dbReference>